<sequence length="75" mass="7918">MYEMRAELVPAQGALVWHVVSKETRAGALCGYLIPPQSPSDPAASGEAAEERYCSSCMSAVGSAVARHLRRPAAT</sequence>
<dbReference type="RefSeq" id="WP_387899607.1">
    <property type="nucleotide sequence ID" value="NZ_JBIAPK010000017.1"/>
</dbReference>
<dbReference type="EMBL" id="JBIAPK010000017">
    <property type="protein sequence ID" value="MFF3343673.1"/>
    <property type="molecule type" value="Genomic_DNA"/>
</dbReference>
<gene>
    <name evidence="1" type="ORF">ACFYWW_34160</name>
</gene>
<protein>
    <submittedName>
        <fullName evidence="1">Uncharacterized protein</fullName>
    </submittedName>
</protein>
<proteinExistence type="predicted"/>
<evidence type="ECO:0000313" key="2">
    <source>
        <dbReference type="Proteomes" id="UP001601976"/>
    </source>
</evidence>
<dbReference type="Proteomes" id="UP001601976">
    <property type="component" value="Unassembled WGS sequence"/>
</dbReference>
<keyword evidence="2" id="KW-1185">Reference proteome</keyword>
<evidence type="ECO:0000313" key="1">
    <source>
        <dbReference type="EMBL" id="MFF3343673.1"/>
    </source>
</evidence>
<reference evidence="1 2" key="1">
    <citation type="submission" date="2024-10" db="EMBL/GenBank/DDBJ databases">
        <title>The Natural Products Discovery Center: Release of the First 8490 Sequenced Strains for Exploring Actinobacteria Biosynthetic Diversity.</title>
        <authorList>
            <person name="Kalkreuter E."/>
            <person name="Kautsar S.A."/>
            <person name="Yang D."/>
            <person name="Bader C.D."/>
            <person name="Teijaro C.N."/>
            <person name="Fluegel L."/>
            <person name="Davis C.M."/>
            <person name="Simpson J.R."/>
            <person name="Lauterbach L."/>
            <person name="Steele A.D."/>
            <person name="Gui C."/>
            <person name="Meng S."/>
            <person name="Li G."/>
            <person name="Viehrig K."/>
            <person name="Ye F."/>
            <person name="Su P."/>
            <person name="Kiefer A.F."/>
            <person name="Nichols A."/>
            <person name="Cepeda A.J."/>
            <person name="Yan W."/>
            <person name="Fan B."/>
            <person name="Jiang Y."/>
            <person name="Adhikari A."/>
            <person name="Zheng C.-J."/>
            <person name="Schuster L."/>
            <person name="Cowan T.M."/>
            <person name="Smanski M.J."/>
            <person name="Chevrette M.G."/>
            <person name="De Carvalho L.P.S."/>
            <person name="Shen B."/>
        </authorList>
    </citation>
    <scope>NUCLEOTIDE SEQUENCE [LARGE SCALE GENOMIC DNA]</scope>
    <source>
        <strain evidence="1 2">NPDC003029</strain>
    </source>
</reference>
<organism evidence="1 2">
    <name type="scientific">Streptomyces flavidovirens</name>
    <dbReference type="NCBI Taxonomy" id="67298"/>
    <lineage>
        <taxon>Bacteria</taxon>
        <taxon>Bacillati</taxon>
        <taxon>Actinomycetota</taxon>
        <taxon>Actinomycetes</taxon>
        <taxon>Kitasatosporales</taxon>
        <taxon>Streptomycetaceae</taxon>
        <taxon>Streptomyces</taxon>
    </lineage>
</organism>
<accession>A0ABW6RQ39</accession>
<name>A0ABW6RQ39_9ACTN</name>
<comment type="caution">
    <text evidence="1">The sequence shown here is derived from an EMBL/GenBank/DDBJ whole genome shotgun (WGS) entry which is preliminary data.</text>
</comment>